<evidence type="ECO:0000256" key="3">
    <source>
        <dbReference type="ARBA" id="ARBA00022603"/>
    </source>
</evidence>
<dbReference type="PANTHER" id="PTHR10629">
    <property type="entry name" value="CYTOSINE-SPECIFIC METHYLTRANSFERASE"/>
    <property type="match status" value="1"/>
</dbReference>
<dbReference type="InterPro" id="IPR050390">
    <property type="entry name" value="C5-Methyltransferase"/>
</dbReference>
<dbReference type="Proteomes" id="UP001287286">
    <property type="component" value="Unassembled WGS sequence"/>
</dbReference>
<dbReference type="SUPFAM" id="SSF53335">
    <property type="entry name" value="S-adenosyl-L-methionine-dependent methyltransferases"/>
    <property type="match status" value="1"/>
</dbReference>
<dbReference type="Gene3D" id="2.30.30.490">
    <property type="match status" value="1"/>
</dbReference>
<dbReference type="InterPro" id="IPR021110">
    <property type="entry name" value="DNA_rep_checkpnt_protein"/>
</dbReference>
<dbReference type="PROSITE" id="PS51038">
    <property type="entry name" value="BAH"/>
    <property type="match status" value="2"/>
</dbReference>
<evidence type="ECO:0000256" key="9">
    <source>
        <dbReference type="SAM" id="MobiDB-lite"/>
    </source>
</evidence>
<gene>
    <name evidence="11" type="ORF">Purlil1_1370</name>
</gene>
<dbReference type="PROSITE" id="PS00094">
    <property type="entry name" value="C5_MTASE_1"/>
    <property type="match status" value="1"/>
</dbReference>
<dbReference type="EC" id="2.1.1.37" evidence="2"/>
<feature type="compositionally biased region" description="Basic and acidic residues" evidence="9">
    <location>
        <begin position="51"/>
        <end position="70"/>
    </location>
</feature>
<keyword evidence="4 8" id="KW-0808">Transferase</keyword>
<feature type="compositionally biased region" description="Basic and acidic residues" evidence="9">
    <location>
        <begin position="36"/>
        <end position="46"/>
    </location>
</feature>
<evidence type="ECO:0000259" key="10">
    <source>
        <dbReference type="PROSITE" id="PS51038"/>
    </source>
</evidence>
<keyword evidence="6" id="KW-0238">DNA-binding</keyword>
<evidence type="ECO:0000256" key="7">
    <source>
        <dbReference type="ARBA" id="ARBA00023242"/>
    </source>
</evidence>
<dbReference type="Pfam" id="PF25423">
    <property type="entry name" value="DUF7893"/>
    <property type="match status" value="1"/>
</dbReference>
<dbReference type="CDD" id="cd22289">
    <property type="entry name" value="RecQL4_SLD2_NTD"/>
    <property type="match status" value="1"/>
</dbReference>
<evidence type="ECO:0000313" key="12">
    <source>
        <dbReference type="Proteomes" id="UP001287286"/>
    </source>
</evidence>
<comment type="subcellular location">
    <subcellularLocation>
        <location evidence="1">Nucleus</location>
    </subcellularLocation>
</comment>
<evidence type="ECO:0000256" key="8">
    <source>
        <dbReference type="PROSITE-ProRule" id="PRU01016"/>
    </source>
</evidence>
<protein>
    <recommendedName>
        <fullName evidence="2">DNA (cytosine-5-)-methyltransferase</fullName>
        <ecNumber evidence="2">2.1.1.37</ecNumber>
    </recommendedName>
</protein>
<dbReference type="InterPro" id="IPR057215">
    <property type="entry name" value="DUF7893"/>
</dbReference>
<feature type="region of interest" description="Disordered" evidence="9">
    <location>
        <begin position="276"/>
        <end position="407"/>
    </location>
</feature>
<evidence type="ECO:0000256" key="5">
    <source>
        <dbReference type="ARBA" id="ARBA00022691"/>
    </source>
</evidence>
<keyword evidence="12" id="KW-1185">Reference proteome</keyword>
<organism evidence="11 12">
    <name type="scientific">Purpureocillium lilacinum</name>
    <name type="common">Paecilomyces lilacinus</name>
    <dbReference type="NCBI Taxonomy" id="33203"/>
    <lineage>
        <taxon>Eukaryota</taxon>
        <taxon>Fungi</taxon>
        <taxon>Dikarya</taxon>
        <taxon>Ascomycota</taxon>
        <taxon>Pezizomycotina</taxon>
        <taxon>Sordariomycetes</taxon>
        <taxon>Hypocreomycetidae</taxon>
        <taxon>Hypocreales</taxon>
        <taxon>Ophiocordycipitaceae</taxon>
        <taxon>Purpureocillium</taxon>
    </lineage>
</organism>
<dbReference type="Gene3D" id="3.40.50.150">
    <property type="entry name" value="Vaccinia Virus protein VP39"/>
    <property type="match status" value="1"/>
</dbReference>
<dbReference type="CDD" id="cd04712">
    <property type="entry name" value="BAH_DCM_I"/>
    <property type="match status" value="1"/>
</dbReference>
<dbReference type="InterPro" id="IPR001025">
    <property type="entry name" value="BAH_dom"/>
</dbReference>
<evidence type="ECO:0000256" key="2">
    <source>
        <dbReference type="ARBA" id="ARBA00011975"/>
    </source>
</evidence>
<feature type="compositionally biased region" description="Polar residues" evidence="9">
    <location>
        <begin position="187"/>
        <end position="200"/>
    </location>
</feature>
<name>A0ABR0CCH3_PURLI</name>
<feature type="compositionally biased region" description="Acidic residues" evidence="9">
    <location>
        <begin position="318"/>
        <end position="330"/>
    </location>
</feature>
<evidence type="ECO:0000256" key="1">
    <source>
        <dbReference type="ARBA" id="ARBA00004123"/>
    </source>
</evidence>
<feature type="compositionally biased region" description="Basic and acidic residues" evidence="9">
    <location>
        <begin position="394"/>
        <end position="406"/>
    </location>
</feature>
<keyword evidence="7" id="KW-0539">Nucleus</keyword>
<dbReference type="InterPro" id="IPR018117">
    <property type="entry name" value="C5_DNA_meth_AS"/>
</dbReference>
<dbReference type="PANTHER" id="PTHR10629:SF54">
    <property type="entry name" value="DNA METHYLTRANSFERASE DIM-2"/>
    <property type="match status" value="1"/>
</dbReference>
<keyword evidence="5 8" id="KW-0949">S-adenosyl-L-methionine</keyword>
<comment type="caution">
    <text evidence="11">The sequence shown here is derived from an EMBL/GenBank/DDBJ whole genome shotgun (WGS) entry which is preliminary data.</text>
</comment>
<dbReference type="InterPro" id="IPR043151">
    <property type="entry name" value="BAH_sf"/>
</dbReference>
<feature type="domain" description="BAH" evidence="10">
    <location>
        <begin position="1184"/>
        <end position="1302"/>
    </location>
</feature>
<evidence type="ECO:0000313" key="11">
    <source>
        <dbReference type="EMBL" id="KAK4093879.1"/>
    </source>
</evidence>
<feature type="region of interest" description="Disordered" evidence="9">
    <location>
        <begin position="1748"/>
        <end position="1842"/>
    </location>
</feature>
<feature type="compositionally biased region" description="Basic and acidic residues" evidence="9">
    <location>
        <begin position="174"/>
        <end position="183"/>
    </location>
</feature>
<accession>A0ABR0CCH3</accession>
<dbReference type="PROSITE" id="PS51679">
    <property type="entry name" value="SAM_MT_C5"/>
    <property type="match status" value="1"/>
</dbReference>
<feature type="compositionally biased region" description="Basic and acidic residues" evidence="9">
    <location>
        <begin position="141"/>
        <end position="162"/>
    </location>
</feature>
<proteinExistence type="inferred from homology"/>
<dbReference type="Gene3D" id="3.90.120.10">
    <property type="entry name" value="DNA Methylase, subunit A, domain 2"/>
    <property type="match status" value="1"/>
</dbReference>
<feature type="active site" evidence="8">
    <location>
        <position position="1410"/>
    </location>
</feature>
<dbReference type="PRINTS" id="PR00105">
    <property type="entry name" value="C5METTRFRASE"/>
</dbReference>
<evidence type="ECO:0000256" key="4">
    <source>
        <dbReference type="ARBA" id="ARBA00022679"/>
    </source>
</evidence>
<evidence type="ECO:0000256" key="6">
    <source>
        <dbReference type="ARBA" id="ARBA00023125"/>
    </source>
</evidence>
<feature type="compositionally biased region" description="Acidic residues" evidence="9">
    <location>
        <begin position="1751"/>
        <end position="1763"/>
    </location>
</feature>
<feature type="compositionally biased region" description="Basic residues" evidence="9">
    <location>
        <begin position="342"/>
        <end position="363"/>
    </location>
</feature>
<feature type="region of interest" description="Disordered" evidence="9">
    <location>
        <begin position="51"/>
        <end position="221"/>
    </location>
</feature>
<dbReference type="InterPro" id="IPR001525">
    <property type="entry name" value="C5_MeTfrase"/>
</dbReference>
<dbReference type="Pfam" id="PF11719">
    <property type="entry name" value="Drc1-Sld2"/>
    <property type="match status" value="1"/>
</dbReference>
<feature type="domain" description="BAH" evidence="10">
    <location>
        <begin position="1038"/>
        <end position="1168"/>
    </location>
</feature>
<feature type="region of interest" description="Disordered" evidence="9">
    <location>
        <begin position="27"/>
        <end position="46"/>
    </location>
</feature>
<dbReference type="InterPro" id="IPR029063">
    <property type="entry name" value="SAM-dependent_MTases_sf"/>
</dbReference>
<feature type="compositionally biased region" description="Low complexity" evidence="9">
    <location>
        <begin position="678"/>
        <end position="690"/>
    </location>
</feature>
<sequence length="1842" mass="202336">MDDETKSLYEAKARDLRADLKRWESSWAQTHGGKPGRQDIKDNPDIAQKYKDYNKVRDVLAGKLSPDEARSRKRKPAGPAPAQTPVKRTRLVETPSKQRPDDDGLMNTPAISRKLFSPAPVTTIGPTPQKDGRVLGLFDLLVERELGTPSRKDSSPKTDGGRPPHVLATPSKRSSADDADTRLGRTPMSSSKRQLLNTFMTPLKRRRPSDAAATPSSVSKLQFDTPAFLKRHSLPTVDETAAFDAPALRLPRKPLVRGLSEIVASLRKVEEEVLDNDDDMDALREAEGAESGVSRPPAPPKPAEDAGDEPAAALLGGFDDEGMYDSPVEDAVDRNGNPLPVFKKKGQKRTTRKANMRPVRAKRPAVDAPGQGGEVHGMDEPGDDEYADADAGGEEPKKTARKEGPVKKTVRKVNELAHANFQRLKLRNSGAKGGPGFNSRTTILRWHGCKHCKLLHQREADAAQSVSSSGTLGRFHWAGAGRDYSGVECAESCTVHVSRAANRPQVFRASRLHSQHVQTQVESSLLRLCTVTHPLSDSCSLHALTTSAQDTSHHITSHQVGHARRAPARVASRVGLTCASCRVSSDGAPTTARLRNRRNLVAAPPRVGPSLPVLVAPDARLTLQMPRLSDAEMEHLREELAAPEGSFPTEAHVEIEIGEDAPELETPNWPGSEPPVASPGSPSGSRSLGSDAGTTPESEPEQAAGFTVDIPECNLISPVSCYEPFEAGAPTMSESRALAALASERKRLGRSDDDDDADEGIEYDLDEFAAYCDTAAYPCEMRPLHQLDTKLGVRNLYFDGVLSIGGQHPVFVRRVPIAAMPIGNYGTQHDTAQGHIWLQSWLNRSRSIYYKLGKPAREYQRFYRPMLWVVDLAKHFVDYLQVTGDASRSVHIHHFRGAFVAWLEETQKSSLAFDAWRRQHPSPDLRSSVVAHINFLHKEAVGVLGYKATYKHDIWSEALLFTSYEPQPRAADPKTVVTQYTYDLFKDMPFGDQLTVAPIGPETQHLRDKLIRERRMELPSALHDAVKDVSSAAEARIRNVKPGDTISTPRDDEASGSMWKREVSKGFHDVDRWFALVQSVRTAKSGKRVFDVIWYYRPVETLCGVMHYPWNNELFLSDHCSCKERNKIREDEVLGVHDVDFGGSSATEAELFCRQTYVHAERKWVTLREEHKHCKHTTERRRPAQYRPGDTLLVHVDTKSPLAEPCELVASYREGDGKIYRLRRLLRRRDVDTDGQASPPNELVYSSSLIEGRKNRIVGRCRVRFFPKGSPVPTPYDRDGVGGYFFFSYGTTETHDGMQRCEALDAAPASLRQGWDPATAVPQLRGVDLFCGGGNFGRGLEDGGAIEMGWANDYDAKALHTYMANVEVPGRVSPFLGSIDDMQRRAMAGDFGGGVPRVGDVDFVSGGSPCPGFSRLTNDKTTAAQRKNQSLVAAFGSFVDLYRPRYALLENVPGIVHKRANRDQDVFSQLICAVVGLGYQARFFFLDASSCGSPQRRSRVFLALAAPGCQLPDKPLVTHSHPPQTKSLGLGMLPTGESMAEREMPRATPFHFVTALEATADLPVIYDAKPDTCVPFPDHRVSLGLTRSQRLRIALIPTHPWGMNFAQAWYGTGATKTPGGGILTVAERAFFTGTDSASGSGSPINDNGRVGEAQANSNSYGRMYPDGLIETIVTTQNPRDGKNGRALHWSEDRVLTIMEARRAQGLRDHDVLLGSPATQYKIVGNSVAREVAVALGIVFREAWVETLREGEPDEGEDDDDDADDARSAVSGGDMLSDRPEQTASSGGSPPPARKRSQSLAVEMSRRKRPRGETPGSRASSSVAPSPLGRAVMTHDDDDDDDV</sequence>
<reference evidence="11 12" key="1">
    <citation type="journal article" date="2024" name="Microbiol. Resour. Announc.">
        <title>Genome annotations for the ascomycete fungi Trichoderma harzianum, Trichoderma aggressivum, and Purpureocillium lilacinum.</title>
        <authorList>
            <person name="Beijen E.P.W."/>
            <person name="Ohm R.A."/>
        </authorList>
    </citation>
    <scope>NUCLEOTIDE SEQUENCE [LARGE SCALE GENOMIC DNA]</scope>
    <source>
        <strain evidence="11 12">CBS 150709</strain>
    </source>
</reference>
<keyword evidence="3 8" id="KW-0489">Methyltransferase</keyword>
<dbReference type="Gene3D" id="1.10.10.1460">
    <property type="match status" value="1"/>
</dbReference>
<comment type="similarity">
    <text evidence="8">Belongs to the class I-like SAM-binding methyltransferase superfamily. C5-methyltransferase family.</text>
</comment>
<dbReference type="EMBL" id="JAWRVI010000004">
    <property type="protein sequence ID" value="KAK4093879.1"/>
    <property type="molecule type" value="Genomic_DNA"/>
</dbReference>
<feature type="region of interest" description="Disordered" evidence="9">
    <location>
        <begin position="662"/>
        <end position="709"/>
    </location>
</feature>
<feature type="compositionally biased region" description="Acidic residues" evidence="9">
    <location>
        <begin position="380"/>
        <end position="393"/>
    </location>
</feature>
<dbReference type="Pfam" id="PF00145">
    <property type="entry name" value="DNA_methylase"/>
    <property type="match status" value="1"/>
</dbReference>